<protein>
    <submittedName>
        <fullName evidence="2">Acid-resistance membrane protein</fullName>
    </submittedName>
</protein>
<evidence type="ECO:0000256" key="1">
    <source>
        <dbReference type="SAM" id="Phobius"/>
    </source>
</evidence>
<feature type="transmembrane region" description="Helical" evidence="1">
    <location>
        <begin position="126"/>
        <end position="144"/>
    </location>
</feature>
<sequence length="193" mass="21516">MEKYIKTYTGNSLLWGVLTALVGLVFIIWPDSVLRWAVYLVGILSLVAGIVQFLGFLARTRGVENRWRYLPLTSPLAVLWGILLLAKPDVWIELFMIVLGVVMLLMAVMQLVSLGQMRKAGIPVTGGYFVFPVLLLLAGIVVFFNPFATTVWLTVFFGAWVLAYGVVEMFDYFSLHKAVPAASKKIDAPKEND</sequence>
<dbReference type="OrthoDB" id="1099189at2"/>
<evidence type="ECO:0000313" key="3">
    <source>
        <dbReference type="Proteomes" id="UP000255233"/>
    </source>
</evidence>
<keyword evidence="1" id="KW-0472">Membrane</keyword>
<dbReference type="GO" id="GO:0005886">
    <property type="term" value="C:plasma membrane"/>
    <property type="evidence" value="ECO:0007669"/>
    <property type="project" value="TreeGrafter"/>
</dbReference>
<dbReference type="RefSeq" id="WP_027291785.1">
    <property type="nucleotide sequence ID" value="NZ_CALVFX010000010.1"/>
</dbReference>
<dbReference type="Pfam" id="PF03729">
    <property type="entry name" value="DUF308"/>
    <property type="match status" value="2"/>
</dbReference>
<organism evidence="2 3">
    <name type="scientific">Rikenella microfusus</name>
    <dbReference type="NCBI Taxonomy" id="28139"/>
    <lineage>
        <taxon>Bacteria</taxon>
        <taxon>Pseudomonadati</taxon>
        <taxon>Bacteroidota</taxon>
        <taxon>Bacteroidia</taxon>
        <taxon>Bacteroidales</taxon>
        <taxon>Rikenellaceae</taxon>
        <taxon>Rikenella</taxon>
    </lineage>
</organism>
<feature type="transmembrane region" description="Helical" evidence="1">
    <location>
        <begin position="36"/>
        <end position="57"/>
    </location>
</feature>
<dbReference type="PANTHER" id="PTHR34989">
    <property type="entry name" value="PROTEIN HDED"/>
    <property type="match status" value="1"/>
</dbReference>
<keyword evidence="1" id="KW-1133">Transmembrane helix</keyword>
<gene>
    <name evidence="2" type="ORF">NCTC11190_01564</name>
</gene>
<dbReference type="EMBL" id="UGVL01000001">
    <property type="protein sequence ID" value="SUE34341.1"/>
    <property type="molecule type" value="Genomic_DNA"/>
</dbReference>
<keyword evidence="3" id="KW-1185">Reference proteome</keyword>
<feature type="transmembrane region" description="Helical" evidence="1">
    <location>
        <begin position="12"/>
        <end position="30"/>
    </location>
</feature>
<feature type="transmembrane region" description="Helical" evidence="1">
    <location>
        <begin position="150"/>
        <end position="167"/>
    </location>
</feature>
<feature type="transmembrane region" description="Helical" evidence="1">
    <location>
        <begin position="69"/>
        <end position="86"/>
    </location>
</feature>
<proteinExistence type="predicted"/>
<keyword evidence="1" id="KW-0812">Transmembrane</keyword>
<dbReference type="InterPro" id="IPR052712">
    <property type="entry name" value="Acid_resist_chaperone_HdeD"/>
</dbReference>
<accession>A0A379MRR3</accession>
<reference evidence="2 3" key="1">
    <citation type="submission" date="2018-06" db="EMBL/GenBank/DDBJ databases">
        <authorList>
            <consortium name="Pathogen Informatics"/>
            <person name="Doyle S."/>
        </authorList>
    </citation>
    <scope>NUCLEOTIDE SEQUENCE [LARGE SCALE GENOMIC DNA]</scope>
    <source>
        <strain evidence="2 3">NCTC11190</strain>
    </source>
</reference>
<feature type="transmembrane region" description="Helical" evidence="1">
    <location>
        <begin position="92"/>
        <end position="114"/>
    </location>
</feature>
<dbReference type="PANTHER" id="PTHR34989:SF1">
    <property type="entry name" value="PROTEIN HDED"/>
    <property type="match status" value="1"/>
</dbReference>
<dbReference type="AlphaFoldDB" id="A0A379MRR3"/>
<dbReference type="InterPro" id="IPR005325">
    <property type="entry name" value="DUF308_memb"/>
</dbReference>
<evidence type="ECO:0000313" key="2">
    <source>
        <dbReference type="EMBL" id="SUE34341.1"/>
    </source>
</evidence>
<dbReference type="Proteomes" id="UP000255233">
    <property type="component" value="Unassembled WGS sequence"/>
</dbReference>
<name>A0A379MRR3_9BACT</name>